<feature type="binding site" evidence="6">
    <location>
        <position position="169"/>
    </location>
    <ligand>
        <name>a divalent metal cation</name>
        <dbReference type="ChEBI" id="CHEBI:60240"/>
        <label>2</label>
        <note>catalytic</note>
    </ligand>
</feature>
<dbReference type="Gene3D" id="3.90.230.10">
    <property type="entry name" value="Creatinase/methionine aminopeptidase superfamily"/>
    <property type="match status" value="1"/>
</dbReference>
<evidence type="ECO:0000256" key="1">
    <source>
        <dbReference type="ARBA" id="ARBA00002521"/>
    </source>
</evidence>
<dbReference type="EMBL" id="BSOH01000027">
    <property type="protein sequence ID" value="GLR19338.1"/>
    <property type="molecule type" value="Genomic_DNA"/>
</dbReference>
<feature type="binding site" evidence="6">
    <location>
        <position position="233"/>
    </location>
    <ligand>
        <name>a divalent metal cation</name>
        <dbReference type="ChEBI" id="CHEBI:60240"/>
        <label>1</label>
    </ligand>
</feature>
<dbReference type="SUPFAM" id="SSF55920">
    <property type="entry name" value="Creatinase/aminopeptidase"/>
    <property type="match status" value="1"/>
</dbReference>
<comment type="subunit">
    <text evidence="6">Monomer.</text>
</comment>
<dbReference type="NCBIfam" id="TIGR00500">
    <property type="entry name" value="met_pdase_I"/>
    <property type="match status" value="1"/>
</dbReference>
<keyword evidence="4 6" id="KW-0479">Metal-binding</keyword>
<evidence type="ECO:0000256" key="6">
    <source>
        <dbReference type="HAMAP-Rule" id="MF_01974"/>
    </source>
</evidence>
<dbReference type="PRINTS" id="PR00599">
    <property type="entry name" value="MAPEPTIDASE"/>
</dbReference>
<dbReference type="RefSeq" id="WP_235291960.1">
    <property type="nucleotide sequence ID" value="NZ_BSOH01000027.1"/>
</dbReference>
<comment type="cofactor">
    <cofactor evidence="6">
        <name>Co(2+)</name>
        <dbReference type="ChEBI" id="CHEBI:48828"/>
    </cofactor>
    <cofactor evidence="6">
        <name>Zn(2+)</name>
        <dbReference type="ChEBI" id="CHEBI:29105"/>
    </cofactor>
    <cofactor evidence="6">
        <name>Mn(2+)</name>
        <dbReference type="ChEBI" id="CHEBI:29035"/>
    </cofactor>
    <cofactor evidence="6">
        <name>Fe(2+)</name>
        <dbReference type="ChEBI" id="CHEBI:29033"/>
    </cofactor>
    <text evidence="6">Binds 2 divalent metal cations per subunit. Has a high-affinity and a low affinity metal-binding site. The true nature of the physiological cofactor is under debate. The enzyme is active with cobalt, zinc, manganese or divalent iron ions. Most likely, methionine aminopeptidases function as mononuclear Fe(2+)-metalloproteases under physiological conditions, and the catalytically relevant metal-binding site has been assigned to the histidine-containing high-affinity site.</text>
</comment>
<evidence type="ECO:0000256" key="5">
    <source>
        <dbReference type="ARBA" id="ARBA00022801"/>
    </source>
</evidence>
<dbReference type="GO" id="GO:0004239">
    <property type="term" value="F:initiator methionyl aminopeptidase activity"/>
    <property type="evidence" value="ECO:0007669"/>
    <property type="project" value="UniProtKB-UniRule"/>
</dbReference>
<evidence type="ECO:0000256" key="7">
    <source>
        <dbReference type="RuleBase" id="RU003653"/>
    </source>
</evidence>
<dbReference type="InterPro" id="IPR002467">
    <property type="entry name" value="Pept_M24A_MAP1"/>
</dbReference>
<accession>A0AA37SWT6</accession>
<dbReference type="AlphaFoldDB" id="A0AA37SWT6"/>
<feature type="binding site" evidence="6">
    <location>
        <position position="77"/>
    </location>
    <ligand>
        <name>substrate</name>
    </ligand>
</feature>
<proteinExistence type="inferred from homology"/>
<evidence type="ECO:0000259" key="8">
    <source>
        <dbReference type="Pfam" id="PF00557"/>
    </source>
</evidence>
<dbReference type="HAMAP" id="MF_01974">
    <property type="entry name" value="MetAP_1"/>
    <property type="match status" value="1"/>
</dbReference>
<feature type="binding site" evidence="6">
    <location>
        <position position="176"/>
    </location>
    <ligand>
        <name>substrate</name>
    </ligand>
</feature>
<dbReference type="Pfam" id="PF00557">
    <property type="entry name" value="Peptidase_M24"/>
    <property type="match status" value="1"/>
</dbReference>
<evidence type="ECO:0000256" key="3">
    <source>
        <dbReference type="ARBA" id="ARBA00022670"/>
    </source>
</evidence>
<evidence type="ECO:0000313" key="9">
    <source>
        <dbReference type="EMBL" id="GLR19338.1"/>
    </source>
</evidence>
<protein>
    <recommendedName>
        <fullName evidence="6 7">Methionine aminopeptidase</fullName>
        <shortName evidence="6">MAP</shortName>
        <shortName evidence="6">MetAP</shortName>
        <ecNumber evidence="6 7">3.4.11.18</ecNumber>
    </recommendedName>
    <alternativeName>
        <fullName evidence="6">Peptidase M</fullName>
    </alternativeName>
</protein>
<organism evidence="9 10">
    <name type="scientific">Portibacter lacus</name>
    <dbReference type="NCBI Taxonomy" id="1099794"/>
    <lineage>
        <taxon>Bacteria</taxon>
        <taxon>Pseudomonadati</taxon>
        <taxon>Bacteroidota</taxon>
        <taxon>Saprospiria</taxon>
        <taxon>Saprospirales</taxon>
        <taxon>Haliscomenobacteraceae</taxon>
        <taxon>Portibacter</taxon>
    </lineage>
</organism>
<sequence>MIHYKTKEEIELIRESCLIVSKTLALVGSILKPGMTGIEIDKKAEEFIRDHKAVPGFKGYRDFPATLCISPNEGVVHGIPVDKEFVDGDIISVDCGSLLNDYYGDSAFTFAIGEVPEETLQLLEVTNTSLYKAIEVAKKGNRLGDIGYAIQSYAEKEHGYGVVRELIGHGIGRNLHEKPDVPNYGVRGRGQMLKEGLVIAIEPMINLGSKEIMQSNDGWTIISKDGKPSAHYEHTIAITKNGPDILSNHTFIADAIKNNANINDISIKN</sequence>
<dbReference type="PANTHER" id="PTHR43330">
    <property type="entry name" value="METHIONINE AMINOPEPTIDASE"/>
    <property type="match status" value="1"/>
</dbReference>
<dbReference type="Proteomes" id="UP001156666">
    <property type="component" value="Unassembled WGS sequence"/>
</dbReference>
<dbReference type="GO" id="GO:0070006">
    <property type="term" value="F:metalloaminopeptidase activity"/>
    <property type="evidence" value="ECO:0007669"/>
    <property type="project" value="UniProtKB-UniRule"/>
</dbReference>
<name>A0AA37SWT6_9BACT</name>
<feature type="binding site" evidence="6">
    <location>
        <position position="105"/>
    </location>
    <ligand>
        <name>a divalent metal cation</name>
        <dbReference type="ChEBI" id="CHEBI:60240"/>
        <label>2</label>
        <note>catalytic</note>
    </ligand>
</feature>
<dbReference type="PANTHER" id="PTHR43330:SF27">
    <property type="entry name" value="METHIONINE AMINOPEPTIDASE"/>
    <property type="match status" value="1"/>
</dbReference>
<dbReference type="GO" id="GO:0046872">
    <property type="term" value="F:metal ion binding"/>
    <property type="evidence" value="ECO:0007669"/>
    <property type="project" value="UniProtKB-UniRule"/>
</dbReference>
<dbReference type="InterPro" id="IPR000994">
    <property type="entry name" value="Pept_M24"/>
</dbReference>
<feature type="binding site" evidence="6">
    <location>
        <position position="94"/>
    </location>
    <ligand>
        <name>a divalent metal cation</name>
        <dbReference type="ChEBI" id="CHEBI:60240"/>
        <label>1</label>
    </ligand>
</feature>
<evidence type="ECO:0000256" key="2">
    <source>
        <dbReference type="ARBA" id="ARBA00022438"/>
    </source>
</evidence>
<feature type="binding site" evidence="6">
    <location>
        <position position="105"/>
    </location>
    <ligand>
        <name>a divalent metal cation</name>
        <dbReference type="ChEBI" id="CHEBI:60240"/>
        <label>1</label>
    </ligand>
</feature>
<comment type="caution">
    <text evidence="9">The sequence shown here is derived from an EMBL/GenBank/DDBJ whole genome shotgun (WGS) entry which is preliminary data.</text>
</comment>
<evidence type="ECO:0000256" key="4">
    <source>
        <dbReference type="ARBA" id="ARBA00022723"/>
    </source>
</evidence>
<dbReference type="GO" id="GO:0005829">
    <property type="term" value="C:cytosol"/>
    <property type="evidence" value="ECO:0007669"/>
    <property type="project" value="TreeGrafter"/>
</dbReference>
<keyword evidence="10" id="KW-1185">Reference proteome</keyword>
<dbReference type="GO" id="GO:0006508">
    <property type="term" value="P:proteolysis"/>
    <property type="evidence" value="ECO:0007669"/>
    <property type="project" value="UniProtKB-KW"/>
</dbReference>
<evidence type="ECO:0000313" key="10">
    <source>
        <dbReference type="Proteomes" id="UP001156666"/>
    </source>
</evidence>
<dbReference type="CDD" id="cd01086">
    <property type="entry name" value="MetAP1"/>
    <property type="match status" value="1"/>
</dbReference>
<reference evidence="9" key="1">
    <citation type="journal article" date="2014" name="Int. J. Syst. Evol. Microbiol.">
        <title>Complete genome sequence of Corynebacterium casei LMG S-19264T (=DSM 44701T), isolated from a smear-ripened cheese.</title>
        <authorList>
            <consortium name="US DOE Joint Genome Institute (JGI-PGF)"/>
            <person name="Walter F."/>
            <person name="Albersmeier A."/>
            <person name="Kalinowski J."/>
            <person name="Ruckert C."/>
        </authorList>
    </citation>
    <scope>NUCLEOTIDE SEQUENCE</scope>
    <source>
        <strain evidence="9">NBRC 108769</strain>
    </source>
</reference>
<dbReference type="InterPro" id="IPR001714">
    <property type="entry name" value="Pept_M24_MAP"/>
</dbReference>
<feature type="binding site" evidence="6">
    <location>
        <position position="202"/>
    </location>
    <ligand>
        <name>a divalent metal cation</name>
        <dbReference type="ChEBI" id="CHEBI:60240"/>
        <label>2</label>
        <note>catalytic</note>
    </ligand>
</feature>
<comment type="catalytic activity">
    <reaction evidence="6 7">
        <text>Release of N-terminal amino acids, preferentially methionine, from peptides and arylamides.</text>
        <dbReference type="EC" id="3.4.11.18"/>
    </reaction>
</comment>
<dbReference type="InterPro" id="IPR036005">
    <property type="entry name" value="Creatinase/aminopeptidase-like"/>
</dbReference>
<keyword evidence="3 6" id="KW-0645">Protease</keyword>
<comment type="function">
    <text evidence="1 6">Removes the N-terminal methionine from nascent proteins. The N-terminal methionine is often cleaved when the second residue in the primary sequence is small and uncharged (Met-Ala-, Cys, Gly, Pro, Ser, Thr, or Val). Requires deformylation of the N(alpha)-formylated initiator methionine before it can be hydrolyzed.</text>
</comment>
<dbReference type="EC" id="3.4.11.18" evidence="6 7"/>
<reference evidence="9" key="2">
    <citation type="submission" date="2023-01" db="EMBL/GenBank/DDBJ databases">
        <title>Draft genome sequence of Portibacter lacus strain NBRC 108769.</title>
        <authorList>
            <person name="Sun Q."/>
            <person name="Mori K."/>
        </authorList>
    </citation>
    <scope>NUCLEOTIDE SEQUENCE</scope>
    <source>
        <strain evidence="9">NBRC 108769</strain>
    </source>
</reference>
<comment type="similarity">
    <text evidence="6">Belongs to the peptidase M24A family. Methionine aminopeptidase type 1 subfamily.</text>
</comment>
<gene>
    <name evidence="6 9" type="primary">map</name>
    <name evidence="9" type="ORF">GCM10007940_39540</name>
</gene>
<keyword evidence="2 6" id="KW-0031">Aminopeptidase</keyword>
<feature type="binding site" evidence="6">
    <location>
        <position position="233"/>
    </location>
    <ligand>
        <name>a divalent metal cation</name>
        <dbReference type="ChEBI" id="CHEBI:60240"/>
        <label>2</label>
        <note>catalytic</note>
    </ligand>
</feature>
<feature type="domain" description="Peptidase M24" evidence="8">
    <location>
        <begin position="11"/>
        <end position="240"/>
    </location>
</feature>
<keyword evidence="5 6" id="KW-0378">Hydrolase</keyword>